<organism evidence="8 9">
    <name type="scientific">Eumeta variegata</name>
    <name type="common">Bagworm moth</name>
    <name type="synonym">Eumeta japonica</name>
    <dbReference type="NCBI Taxonomy" id="151549"/>
    <lineage>
        <taxon>Eukaryota</taxon>
        <taxon>Metazoa</taxon>
        <taxon>Ecdysozoa</taxon>
        <taxon>Arthropoda</taxon>
        <taxon>Hexapoda</taxon>
        <taxon>Insecta</taxon>
        <taxon>Pterygota</taxon>
        <taxon>Neoptera</taxon>
        <taxon>Endopterygota</taxon>
        <taxon>Lepidoptera</taxon>
        <taxon>Glossata</taxon>
        <taxon>Ditrysia</taxon>
        <taxon>Tineoidea</taxon>
        <taxon>Psychidae</taxon>
        <taxon>Oiketicinae</taxon>
        <taxon>Eumeta</taxon>
    </lineage>
</organism>
<proteinExistence type="predicted"/>
<gene>
    <name evidence="8" type="ORF">EVAR_81131_1</name>
</gene>
<evidence type="ECO:0000313" key="9">
    <source>
        <dbReference type="Proteomes" id="UP000299102"/>
    </source>
</evidence>
<dbReference type="SUPFAM" id="SSF54928">
    <property type="entry name" value="RNA-binding domain, RBD"/>
    <property type="match status" value="1"/>
</dbReference>
<keyword evidence="4" id="KW-0539">Nucleus</keyword>
<dbReference type="Gene3D" id="3.30.70.330">
    <property type="match status" value="1"/>
</dbReference>
<comment type="caution">
    <text evidence="8">The sequence shown here is derived from an EMBL/GenBank/DDBJ whole genome shotgun (WGS) entry which is preliminary data.</text>
</comment>
<dbReference type="Proteomes" id="UP000299102">
    <property type="component" value="Unassembled WGS sequence"/>
</dbReference>
<dbReference type="EMBL" id="BGZK01001389">
    <property type="protein sequence ID" value="GBP78869.1"/>
    <property type="molecule type" value="Genomic_DNA"/>
</dbReference>
<evidence type="ECO:0000256" key="3">
    <source>
        <dbReference type="ARBA" id="ARBA00022884"/>
    </source>
</evidence>
<evidence type="ECO:0000256" key="6">
    <source>
        <dbReference type="PROSITE-ProRule" id="PRU00176"/>
    </source>
</evidence>
<dbReference type="GO" id="GO:0000398">
    <property type="term" value="P:mRNA splicing, via spliceosome"/>
    <property type="evidence" value="ECO:0007669"/>
    <property type="project" value="TreeGrafter"/>
</dbReference>
<evidence type="ECO:0000259" key="7">
    <source>
        <dbReference type="PROSITE" id="PS50102"/>
    </source>
</evidence>
<dbReference type="SMART" id="SM00360">
    <property type="entry name" value="RRM"/>
    <property type="match status" value="1"/>
</dbReference>
<dbReference type="InterPro" id="IPR051183">
    <property type="entry name" value="U1_U11-U12_snRNP_70-35kDa"/>
</dbReference>
<dbReference type="InterPro" id="IPR035979">
    <property type="entry name" value="RBD_domain_sf"/>
</dbReference>
<evidence type="ECO:0000256" key="4">
    <source>
        <dbReference type="ARBA" id="ARBA00023242"/>
    </source>
</evidence>
<feature type="domain" description="RRM" evidence="7">
    <location>
        <begin position="55"/>
        <end position="133"/>
    </location>
</feature>
<dbReference type="OrthoDB" id="6159137at2759"/>
<dbReference type="GO" id="GO:0017069">
    <property type="term" value="F:snRNA binding"/>
    <property type="evidence" value="ECO:0007669"/>
    <property type="project" value="TreeGrafter"/>
</dbReference>
<dbReference type="InterPro" id="IPR012677">
    <property type="entry name" value="Nucleotide-bd_a/b_plait_sf"/>
</dbReference>
<accession>A0A4C1YW41</accession>
<reference evidence="8 9" key="1">
    <citation type="journal article" date="2019" name="Commun. Biol.">
        <title>The bagworm genome reveals a unique fibroin gene that provides high tensile strength.</title>
        <authorList>
            <person name="Kono N."/>
            <person name="Nakamura H."/>
            <person name="Ohtoshi R."/>
            <person name="Tomita M."/>
            <person name="Numata K."/>
            <person name="Arakawa K."/>
        </authorList>
    </citation>
    <scope>NUCLEOTIDE SEQUENCE [LARGE SCALE GENOMIC DNA]</scope>
</reference>
<evidence type="ECO:0000256" key="2">
    <source>
        <dbReference type="ARBA" id="ARBA00021080"/>
    </source>
</evidence>
<name>A0A4C1YW41_EUMVA</name>
<dbReference type="PROSITE" id="PS50102">
    <property type="entry name" value="RRM"/>
    <property type="match status" value="1"/>
</dbReference>
<keyword evidence="9" id="KW-1185">Reference proteome</keyword>
<dbReference type="PANTHER" id="PTHR13952">
    <property type="entry name" value="U1 SMALL NUCLEAR RIBONUCLEOPROTEIN 70 KD"/>
    <property type="match status" value="1"/>
</dbReference>
<evidence type="ECO:0000313" key="8">
    <source>
        <dbReference type="EMBL" id="GBP78869.1"/>
    </source>
</evidence>
<dbReference type="GO" id="GO:0071011">
    <property type="term" value="C:precatalytic spliceosome"/>
    <property type="evidence" value="ECO:0007669"/>
    <property type="project" value="TreeGrafter"/>
</dbReference>
<dbReference type="AlphaFoldDB" id="A0A4C1YW41"/>
<evidence type="ECO:0000256" key="1">
    <source>
        <dbReference type="ARBA" id="ARBA00004123"/>
    </source>
</evidence>
<protein>
    <recommendedName>
        <fullName evidence="2">U11/U12 small nuclear ribonucleoprotein 35 kDa protein</fullName>
    </recommendedName>
    <alternativeName>
        <fullName evidence="5">U1 snRNP-binding protein homolog</fullName>
    </alternativeName>
</protein>
<sequence length="188" mass="21615">MTHDSKIWSKYAEEYDPVKIGSIDGTDTVPHDRAIIRALNSEYTPNKLVRGNPECTVFVGRLNPRTTQETIEKEFSKCGRVVYCRLVREAVTGRSRRYAFVEFSRPENAERALRLMHREFVDGAELLVEREAERRLSGWRPRRLGGGFGGHRTSGQLRFGGVDRPFQKPILLETTRPFFPDSRAVHHS</sequence>
<dbReference type="STRING" id="151549.A0A4C1YW41"/>
<dbReference type="PANTHER" id="PTHR13952:SF6">
    <property type="entry name" value="U11_U12 SMALL NUCLEAR RIBONUCLEOPROTEIN 35 KDA PROTEIN"/>
    <property type="match status" value="1"/>
</dbReference>
<comment type="subcellular location">
    <subcellularLocation>
        <location evidence="1">Nucleus</location>
    </subcellularLocation>
</comment>
<dbReference type="FunFam" id="3.30.70.330:FF:000132">
    <property type="entry name" value="Small nuclear ribonucleoprotein U11/U12 subunit 35"/>
    <property type="match status" value="1"/>
</dbReference>
<dbReference type="Pfam" id="PF00076">
    <property type="entry name" value="RRM_1"/>
    <property type="match status" value="1"/>
</dbReference>
<dbReference type="InterPro" id="IPR000504">
    <property type="entry name" value="RRM_dom"/>
</dbReference>
<keyword evidence="3 6" id="KW-0694">RNA-binding</keyword>
<dbReference type="GO" id="GO:0003729">
    <property type="term" value="F:mRNA binding"/>
    <property type="evidence" value="ECO:0007669"/>
    <property type="project" value="TreeGrafter"/>
</dbReference>
<evidence type="ECO:0000256" key="5">
    <source>
        <dbReference type="ARBA" id="ARBA00031739"/>
    </source>
</evidence>